<sequence>MSGTAVPRRPGPERCPVPVGVAVLPRDITRSVRPIVQRLDDVRHRTGFGRGPVA</sequence>
<proteinExistence type="predicted"/>
<evidence type="ECO:0000313" key="1">
    <source>
        <dbReference type="EMBL" id="MFC4906966.1"/>
    </source>
</evidence>
<organism evidence="1 2">
    <name type="scientific">Actinomadura gamaensis</name>
    <dbReference type="NCBI Taxonomy" id="1763541"/>
    <lineage>
        <taxon>Bacteria</taxon>
        <taxon>Bacillati</taxon>
        <taxon>Actinomycetota</taxon>
        <taxon>Actinomycetes</taxon>
        <taxon>Streptosporangiales</taxon>
        <taxon>Thermomonosporaceae</taxon>
        <taxon>Actinomadura</taxon>
    </lineage>
</organism>
<comment type="caution">
    <text evidence="1">The sequence shown here is derived from an EMBL/GenBank/DDBJ whole genome shotgun (WGS) entry which is preliminary data.</text>
</comment>
<dbReference type="EMBL" id="JBHSIT010000002">
    <property type="protein sequence ID" value="MFC4906966.1"/>
    <property type="molecule type" value="Genomic_DNA"/>
</dbReference>
<keyword evidence="2" id="KW-1185">Reference proteome</keyword>
<protein>
    <submittedName>
        <fullName evidence="1">Uncharacterized protein</fullName>
    </submittedName>
</protein>
<gene>
    <name evidence="1" type="ORF">ACFPCY_06530</name>
</gene>
<dbReference type="Proteomes" id="UP001595872">
    <property type="component" value="Unassembled WGS sequence"/>
</dbReference>
<dbReference type="RefSeq" id="WP_378252707.1">
    <property type="nucleotide sequence ID" value="NZ_JBHSIT010000002.1"/>
</dbReference>
<evidence type="ECO:0000313" key="2">
    <source>
        <dbReference type="Proteomes" id="UP001595872"/>
    </source>
</evidence>
<accession>A0ABV9TU47</accession>
<name>A0ABV9TU47_9ACTN</name>
<reference evidence="2" key="1">
    <citation type="journal article" date="2019" name="Int. J. Syst. Evol. Microbiol.">
        <title>The Global Catalogue of Microorganisms (GCM) 10K type strain sequencing project: providing services to taxonomists for standard genome sequencing and annotation.</title>
        <authorList>
            <consortium name="The Broad Institute Genomics Platform"/>
            <consortium name="The Broad Institute Genome Sequencing Center for Infectious Disease"/>
            <person name="Wu L."/>
            <person name="Ma J."/>
        </authorList>
    </citation>
    <scope>NUCLEOTIDE SEQUENCE [LARGE SCALE GENOMIC DNA]</scope>
    <source>
        <strain evidence="2">KLKA75</strain>
    </source>
</reference>